<evidence type="ECO:0000313" key="3">
    <source>
        <dbReference type="Proteomes" id="UP000007799"/>
    </source>
</evidence>
<accession>F2UIZ5</accession>
<sequence length="157" mass="17499">MAIPVINVAPGLWFYVTAAIVDFITGALWYGKLFAHPWVRAMRRDKNSARWPEDSNMSMAAPMLFSLLTSCAQAYFVVHAMPHLLYGINGVHRIEASQDKAVLGVFWLFTGFQALHTIESALWCDRPLTVIAVDLGRNLVRILSTTGIAIAFGIYDQ</sequence>
<organism evidence="3">
    <name type="scientific">Salpingoeca rosetta (strain ATCC 50818 / BSB-021)</name>
    <dbReference type="NCBI Taxonomy" id="946362"/>
    <lineage>
        <taxon>Eukaryota</taxon>
        <taxon>Choanoflagellata</taxon>
        <taxon>Craspedida</taxon>
        <taxon>Salpingoecidae</taxon>
        <taxon>Salpingoeca</taxon>
    </lineage>
</organism>
<dbReference type="InParanoid" id="F2UIZ5"/>
<dbReference type="GeneID" id="16071344"/>
<name>F2UIZ5_SALR5</name>
<dbReference type="Proteomes" id="UP000007799">
    <property type="component" value="Unassembled WGS sequence"/>
</dbReference>
<evidence type="ECO:0000313" key="2">
    <source>
        <dbReference type="EMBL" id="EGD76943.1"/>
    </source>
</evidence>
<proteinExistence type="predicted"/>
<dbReference type="KEGG" id="sre:PTSG_12566"/>
<dbReference type="AlphaFoldDB" id="F2UIZ5"/>
<dbReference type="RefSeq" id="XP_004990783.1">
    <property type="nucleotide sequence ID" value="XM_004990726.1"/>
</dbReference>
<feature type="transmembrane region" description="Helical" evidence="1">
    <location>
        <begin position="12"/>
        <end position="35"/>
    </location>
</feature>
<keyword evidence="1" id="KW-0472">Membrane</keyword>
<evidence type="ECO:0000256" key="1">
    <source>
        <dbReference type="SAM" id="Phobius"/>
    </source>
</evidence>
<feature type="transmembrane region" description="Helical" evidence="1">
    <location>
        <begin position="139"/>
        <end position="155"/>
    </location>
</feature>
<dbReference type="OMA" id="ATEHIIA"/>
<keyword evidence="1" id="KW-1133">Transmembrane helix</keyword>
<dbReference type="InterPro" id="IPR013879">
    <property type="entry name" value="DUF1761"/>
</dbReference>
<feature type="transmembrane region" description="Helical" evidence="1">
    <location>
        <begin position="56"/>
        <end position="81"/>
    </location>
</feature>
<keyword evidence="1" id="KW-0812">Transmembrane</keyword>
<reference evidence="2" key="1">
    <citation type="submission" date="2009-08" db="EMBL/GenBank/DDBJ databases">
        <title>Annotation of Salpingoeca rosetta.</title>
        <authorList>
            <consortium name="The Broad Institute Genome Sequencing Platform"/>
            <person name="Russ C."/>
            <person name="Cuomo C."/>
            <person name="Burger G."/>
            <person name="Gray M.W."/>
            <person name="Holland P.W.H."/>
            <person name="King N."/>
            <person name="Lang F.B.F."/>
            <person name="Roger A.J."/>
            <person name="Ruiz-Trillo I."/>
            <person name="Young S.K."/>
            <person name="Zeng Q."/>
            <person name="Gargeya S."/>
            <person name="Alvarado L."/>
            <person name="Berlin A."/>
            <person name="Chapman S.B."/>
            <person name="Chen Z."/>
            <person name="Freedman E."/>
            <person name="Gellesch M."/>
            <person name="Goldberg J."/>
            <person name="Griggs A."/>
            <person name="Gujja S."/>
            <person name="Heilman E."/>
            <person name="Heiman D."/>
            <person name="Howarth C."/>
            <person name="Mehta T."/>
            <person name="Neiman D."/>
            <person name="Pearson M."/>
            <person name="Roberts A."/>
            <person name="Saif S."/>
            <person name="Shea T."/>
            <person name="Shenoy N."/>
            <person name="Sisk P."/>
            <person name="Stolte C."/>
            <person name="Sykes S."/>
            <person name="White J."/>
            <person name="Yandava C."/>
            <person name="Haas B."/>
            <person name="Nusbaum C."/>
            <person name="Birren B."/>
        </authorList>
    </citation>
    <scope>NUCLEOTIDE SEQUENCE [LARGE SCALE GENOMIC DNA]</scope>
    <source>
        <strain evidence="2">ATCC 50818</strain>
    </source>
</reference>
<dbReference type="Pfam" id="PF08570">
    <property type="entry name" value="DUF1761"/>
    <property type="match status" value="1"/>
</dbReference>
<dbReference type="EMBL" id="GL832976">
    <property type="protein sequence ID" value="EGD76943.1"/>
    <property type="molecule type" value="Genomic_DNA"/>
</dbReference>
<gene>
    <name evidence="2" type="ORF">PTSG_12566</name>
</gene>
<protein>
    <submittedName>
        <fullName evidence="2">Uncharacterized protein</fullName>
    </submittedName>
</protein>
<keyword evidence="3" id="KW-1185">Reference proteome</keyword>
<feature type="transmembrane region" description="Helical" evidence="1">
    <location>
        <begin position="101"/>
        <end position="118"/>
    </location>
</feature>